<dbReference type="EMBL" id="MU269266">
    <property type="protein sequence ID" value="KAH7903056.1"/>
    <property type="molecule type" value="Genomic_DNA"/>
</dbReference>
<protein>
    <submittedName>
        <fullName evidence="1">Uncharacterized protein</fullName>
    </submittedName>
</protein>
<organism evidence="1 2">
    <name type="scientific">Hygrophoropsis aurantiaca</name>
    <dbReference type="NCBI Taxonomy" id="72124"/>
    <lineage>
        <taxon>Eukaryota</taxon>
        <taxon>Fungi</taxon>
        <taxon>Dikarya</taxon>
        <taxon>Basidiomycota</taxon>
        <taxon>Agaricomycotina</taxon>
        <taxon>Agaricomycetes</taxon>
        <taxon>Agaricomycetidae</taxon>
        <taxon>Boletales</taxon>
        <taxon>Coniophorineae</taxon>
        <taxon>Hygrophoropsidaceae</taxon>
        <taxon>Hygrophoropsis</taxon>
    </lineage>
</organism>
<evidence type="ECO:0000313" key="1">
    <source>
        <dbReference type="EMBL" id="KAH7903056.1"/>
    </source>
</evidence>
<sequence length="72" mass="7967">MVNPGAFGGSQKDFLMAEKPGYALVIKGHYLGDFLSNLTHCYFKRYPITLPHDEEPSPDVLASVDDDVPDPE</sequence>
<evidence type="ECO:0000313" key="2">
    <source>
        <dbReference type="Proteomes" id="UP000790377"/>
    </source>
</evidence>
<proteinExistence type="predicted"/>
<dbReference type="Proteomes" id="UP000790377">
    <property type="component" value="Unassembled WGS sequence"/>
</dbReference>
<comment type="caution">
    <text evidence="1">The sequence shown here is derived from an EMBL/GenBank/DDBJ whole genome shotgun (WGS) entry which is preliminary data.</text>
</comment>
<feature type="non-terminal residue" evidence="1">
    <location>
        <position position="72"/>
    </location>
</feature>
<accession>A0ACB7ZPP9</accession>
<reference evidence="1" key="1">
    <citation type="journal article" date="2021" name="New Phytol.">
        <title>Evolutionary innovations through gain and loss of genes in the ectomycorrhizal Boletales.</title>
        <authorList>
            <person name="Wu G."/>
            <person name="Miyauchi S."/>
            <person name="Morin E."/>
            <person name="Kuo A."/>
            <person name="Drula E."/>
            <person name="Varga T."/>
            <person name="Kohler A."/>
            <person name="Feng B."/>
            <person name="Cao Y."/>
            <person name="Lipzen A."/>
            <person name="Daum C."/>
            <person name="Hundley H."/>
            <person name="Pangilinan J."/>
            <person name="Johnson J."/>
            <person name="Barry K."/>
            <person name="LaButti K."/>
            <person name="Ng V."/>
            <person name="Ahrendt S."/>
            <person name="Min B."/>
            <person name="Choi I.G."/>
            <person name="Park H."/>
            <person name="Plett J.M."/>
            <person name="Magnuson J."/>
            <person name="Spatafora J.W."/>
            <person name="Nagy L.G."/>
            <person name="Henrissat B."/>
            <person name="Grigoriev I.V."/>
            <person name="Yang Z.L."/>
            <person name="Xu J."/>
            <person name="Martin F.M."/>
        </authorList>
    </citation>
    <scope>NUCLEOTIDE SEQUENCE</scope>
    <source>
        <strain evidence="1">ATCC 28755</strain>
    </source>
</reference>
<gene>
    <name evidence="1" type="ORF">BJ138DRAFT_974428</name>
</gene>
<name>A0ACB7ZPP9_9AGAM</name>
<keyword evidence="2" id="KW-1185">Reference proteome</keyword>